<comment type="caution">
    <text evidence="2">The sequence shown here is derived from an EMBL/GenBank/DDBJ whole genome shotgun (WGS) entry which is preliminary data.</text>
</comment>
<organism evidence="2 3">
    <name type="scientific">Rotaria sordida</name>
    <dbReference type="NCBI Taxonomy" id="392033"/>
    <lineage>
        <taxon>Eukaryota</taxon>
        <taxon>Metazoa</taxon>
        <taxon>Spiralia</taxon>
        <taxon>Gnathifera</taxon>
        <taxon>Rotifera</taxon>
        <taxon>Eurotatoria</taxon>
        <taxon>Bdelloidea</taxon>
        <taxon>Philodinida</taxon>
        <taxon>Philodinidae</taxon>
        <taxon>Rotaria</taxon>
    </lineage>
</organism>
<protein>
    <submittedName>
        <fullName evidence="2">Uncharacterized protein</fullName>
    </submittedName>
</protein>
<feature type="compositionally biased region" description="Polar residues" evidence="1">
    <location>
        <begin position="169"/>
        <end position="178"/>
    </location>
</feature>
<feature type="region of interest" description="Disordered" evidence="1">
    <location>
        <begin position="107"/>
        <end position="144"/>
    </location>
</feature>
<evidence type="ECO:0000313" key="3">
    <source>
        <dbReference type="Proteomes" id="UP000663836"/>
    </source>
</evidence>
<feature type="compositionally biased region" description="Polar residues" evidence="1">
    <location>
        <begin position="107"/>
        <end position="135"/>
    </location>
</feature>
<feature type="region of interest" description="Disordered" evidence="1">
    <location>
        <begin position="165"/>
        <end position="193"/>
    </location>
</feature>
<name>A0A820BXN0_9BILA</name>
<proteinExistence type="predicted"/>
<sequence>RFEEIISSNNDRGNNDVVDISKQIETQVDNVIISFSSPVADETNSIIMFGTHGRSSTRAAATSITSSNDLSVTNRDSKLITTSPSIPSPSNSIMSASNQISSTDICHSSTIQRSNSVESTSKTTSSLEQQVTSRQPKQKHTRIKKVTDSITSKNYKRRSFFLRSKTKNKQQQLPIVTSSKRKQDGEHAHALQPTISLKKKKLNDDEKAATNYQTLTKTLGKIPKKKI</sequence>
<reference evidence="2" key="1">
    <citation type="submission" date="2021-02" db="EMBL/GenBank/DDBJ databases">
        <authorList>
            <person name="Nowell W R."/>
        </authorList>
    </citation>
    <scope>NUCLEOTIDE SEQUENCE</scope>
</reference>
<evidence type="ECO:0000313" key="2">
    <source>
        <dbReference type="EMBL" id="CAF4208604.1"/>
    </source>
</evidence>
<dbReference type="EMBL" id="CAJOBD010015477">
    <property type="protein sequence ID" value="CAF4208604.1"/>
    <property type="molecule type" value="Genomic_DNA"/>
</dbReference>
<dbReference type="AlphaFoldDB" id="A0A820BXN0"/>
<dbReference type="Proteomes" id="UP000663836">
    <property type="component" value="Unassembled WGS sequence"/>
</dbReference>
<accession>A0A820BXN0</accession>
<evidence type="ECO:0000256" key="1">
    <source>
        <dbReference type="SAM" id="MobiDB-lite"/>
    </source>
</evidence>
<feature type="non-terminal residue" evidence="2">
    <location>
        <position position="1"/>
    </location>
</feature>
<gene>
    <name evidence="2" type="ORF">JBS370_LOCUS36881</name>
</gene>